<feature type="transmembrane region" description="Helical" evidence="12">
    <location>
        <begin position="250"/>
        <end position="271"/>
    </location>
</feature>
<evidence type="ECO:0000256" key="4">
    <source>
        <dbReference type="ARBA" id="ARBA00022475"/>
    </source>
</evidence>
<evidence type="ECO:0000313" key="14">
    <source>
        <dbReference type="Proteomes" id="UP001148018"/>
    </source>
</evidence>
<dbReference type="Gene3D" id="1.20.140.150">
    <property type="match status" value="1"/>
</dbReference>
<sequence>MTDRTGGLQGDSSRTQGLLFLAAFSQALGLLGLLACCGGDYWLLAWQTCSTTAQRGGLGHLTPGGGDSQVRGGGGGGGATSRVVERVMVLHEGLFWRCSFQTNSQTFSLWDFWTDRQSLAKVCERAFLFPFPVYQSPERPLGDTRDLPPQPSEPDSIIVFRTFWSSFLVVGVVSVAIGGLVVLCAAPLSNHRLYKVGGAFQLTGGLSLMAVVLMFLMWFEVLGVLEQYGAKRRATACPAFHMSVELGPSFLLAPVTVFFSVLAGLLFVLIGREAAWAVRDKARKGSTQCHASSDQSCGPQPGDLGGVVGPWSHGNGARQDEGYAKPLSR</sequence>
<dbReference type="OrthoDB" id="9942154at2759"/>
<keyword evidence="6 12" id="KW-0812">Transmembrane</keyword>
<feature type="transmembrane region" description="Helical" evidence="12">
    <location>
        <begin position="163"/>
        <end position="186"/>
    </location>
</feature>
<dbReference type="InterPro" id="IPR004031">
    <property type="entry name" value="PMP22/EMP/MP20/Claudin"/>
</dbReference>
<dbReference type="InterPro" id="IPR026763">
    <property type="entry name" value="TMEM182"/>
</dbReference>
<dbReference type="PANTHER" id="PTHR32012">
    <property type="entry name" value="TRANSMEMBRANE PROTEIN 182-RELATED"/>
    <property type="match status" value="1"/>
</dbReference>
<dbReference type="GO" id="GO:0005886">
    <property type="term" value="C:plasma membrane"/>
    <property type="evidence" value="ECO:0007669"/>
    <property type="project" value="UniProtKB-SubCell"/>
</dbReference>
<evidence type="ECO:0000256" key="2">
    <source>
        <dbReference type="ARBA" id="ARBA00006418"/>
    </source>
</evidence>
<dbReference type="PANTHER" id="PTHR32012:SF0">
    <property type="entry name" value="TRANSMEMBRANE PROTEIN 182"/>
    <property type="match status" value="1"/>
</dbReference>
<evidence type="ECO:0000256" key="11">
    <source>
        <dbReference type="SAM" id="MobiDB-lite"/>
    </source>
</evidence>
<feature type="transmembrane region" description="Helical" evidence="12">
    <location>
        <begin position="198"/>
        <end position="219"/>
    </location>
</feature>
<organism evidence="13 14">
    <name type="scientific">Muraenolepis orangiensis</name>
    <name type="common">Patagonian moray cod</name>
    <dbReference type="NCBI Taxonomy" id="630683"/>
    <lineage>
        <taxon>Eukaryota</taxon>
        <taxon>Metazoa</taxon>
        <taxon>Chordata</taxon>
        <taxon>Craniata</taxon>
        <taxon>Vertebrata</taxon>
        <taxon>Euteleostomi</taxon>
        <taxon>Actinopterygii</taxon>
        <taxon>Neopterygii</taxon>
        <taxon>Teleostei</taxon>
        <taxon>Neoteleostei</taxon>
        <taxon>Acanthomorphata</taxon>
        <taxon>Zeiogadaria</taxon>
        <taxon>Gadariae</taxon>
        <taxon>Gadiformes</taxon>
        <taxon>Muraenolepidoidei</taxon>
        <taxon>Muraenolepididae</taxon>
        <taxon>Muraenolepis</taxon>
    </lineage>
</organism>
<accession>A0A9Q0I2N0</accession>
<feature type="compositionally biased region" description="Polar residues" evidence="11">
    <location>
        <begin position="288"/>
        <end position="298"/>
    </location>
</feature>
<proteinExistence type="inferred from homology"/>
<dbReference type="AlphaFoldDB" id="A0A9Q0I2N0"/>
<evidence type="ECO:0000256" key="3">
    <source>
        <dbReference type="ARBA" id="ARBA00014600"/>
    </source>
</evidence>
<keyword evidence="5" id="KW-0517">Myogenesis</keyword>
<dbReference type="Pfam" id="PF13903">
    <property type="entry name" value="Claudin_2"/>
    <property type="match status" value="1"/>
</dbReference>
<keyword evidence="14" id="KW-1185">Reference proteome</keyword>
<keyword evidence="8 12" id="KW-1133">Transmembrane helix</keyword>
<keyword evidence="4" id="KW-1003">Cell membrane</keyword>
<evidence type="ECO:0000256" key="8">
    <source>
        <dbReference type="ARBA" id="ARBA00022989"/>
    </source>
</evidence>
<keyword evidence="10" id="KW-0325">Glycoprotein</keyword>
<protein>
    <recommendedName>
        <fullName evidence="3">Transmembrane protein 182</fullName>
    </recommendedName>
</protein>
<evidence type="ECO:0000313" key="13">
    <source>
        <dbReference type="EMBL" id="KAJ3584562.1"/>
    </source>
</evidence>
<keyword evidence="9 12" id="KW-0472">Membrane</keyword>
<comment type="subcellular location">
    <subcellularLocation>
        <location evidence="1">Cell membrane</location>
        <topology evidence="1">Multi-pass membrane protein</topology>
    </subcellularLocation>
</comment>
<feature type="region of interest" description="Disordered" evidence="11">
    <location>
        <begin position="288"/>
        <end position="329"/>
    </location>
</feature>
<feature type="transmembrane region" description="Helical" evidence="12">
    <location>
        <begin position="18"/>
        <end position="44"/>
    </location>
</feature>
<feature type="non-terminal residue" evidence="13">
    <location>
        <position position="1"/>
    </location>
</feature>
<dbReference type="Proteomes" id="UP001148018">
    <property type="component" value="Unassembled WGS sequence"/>
</dbReference>
<evidence type="ECO:0000256" key="5">
    <source>
        <dbReference type="ARBA" id="ARBA00022541"/>
    </source>
</evidence>
<evidence type="ECO:0000256" key="10">
    <source>
        <dbReference type="ARBA" id="ARBA00023180"/>
    </source>
</evidence>
<gene>
    <name evidence="13" type="ORF">NHX12_015057</name>
</gene>
<evidence type="ECO:0000256" key="7">
    <source>
        <dbReference type="ARBA" id="ARBA00022729"/>
    </source>
</evidence>
<comment type="similarity">
    <text evidence="2">Belongs to the TMEM182 family.</text>
</comment>
<evidence type="ECO:0000256" key="9">
    <source>
        <dbReference type="ARBA" id="ARBA00023136"/>
    </source>
</evidence>
<dbReference type="EMBL" id="JANIIK010000119">
    <property type="protein sequence ID" value="KAJ3584562.1"/>
    <property type="molecule type" value="Genomic_DNA"/>
</dbReference>
<evidence type="ECO:0000256" key="1">
    <source>
        <dbReference type="ARBA" id="ARBA00004651"/>
    </source>
</evidence>
<comment type="caution">
    <text evidence="13">The sequence shown here is derived from an EMBL/GenBank/DDBJ whole genome shotgun (WGS) entry which is preliminary data.</text>
</comment>
<name>A0A9Q0I2N0_9TELE</name>
<keyword evidence="7" id="KW-0732">Signal</keyword>
<evidence type="ECO:0000256" key="12">
    <source>
        <dbReference type="SAM" id="Phobius"/>
    </source>
</evidence>
<reference evidence="13" key="1">
    <citation type="submission" date="2022-07" db="EMBL/GenBank/DDBJ databases">
        <title>Chromosome-level genome of Muraenolepis orangiensis.</title>
        <authorList>
            <person name="Kim J."/>
        </authorList>
    </citation>
    <scope>NUCLEOTIDE SEQUENCE</scope>
    <source>
        <strain evidence="13">KU_S4_2022</strain>
        <tissue evidence="13">Muscle</tissue>
    </source>
</reference>
<dbReference type="GO" id="GO:0007517">
    <property type="term" value="P:muscle organ development"/>
    <property type="evidence" value="ECO:0007669"/>
    <property type="project" value="UniProtKB-KW"/>
</dbReference>
<evidence type="ECO:0000256" key="6">
    <source>
        <dbReference type="ARBA" id="ARBA00022692"/>
    </source>
</evidence>